<evidence type="ECO:0000259" key="1">
    <source>
        <dbReference type="PROSITE" id="PS51464"/>
    </source>
</evidence>
<dbReference type="SUPFAM" id="SSF53697">
    <property type="entry name" value="SIS domain"/>
    <property type="match status" value="1"/>
</dbReference>
<dbReference type="AlphaFoldDB" id="A0A381Y6B5"/>
<proteinExistence type="predicted"/>
<accession>A0A381Y6B5</accession>
<gene>
    <name evidence="2" type="ORF">METZ01_LOCUS125452</name>
</gene>
<dbReference type="Pfam" id="PF13580">
    <property type="entry name" value="SIS_2"/>
    <property type="match status" value="1"/>
</dbReference>
<dbReference type="InterPro" id="IPR046348">
    <property type="entry name" value="SIS_dom_sf"/>
</dbReference>
<dbReference type="InterPro" id="IPR050099">
    <property type="entry name" value="SIS_GmhA/DiaA_subfam"/>
</dbReference>
<organism evidence="2">
    <name type="scientific">marine metagenome</name>
    <dbReference type="NCBI Taxonomy" id="408172"/>
    <lineage>
        <taxon>unclassified sequences</taxon>
        <taxon>metagenomes</taxon>
        <taxon>ecological metagenomes</taxon>
    </lineage>
</organism>
<sequence length="176" mass="18849">MKEAMVISCIEDIESAANLMIHSIRNSGKILWCGNGGSAGDAQHLATELMGGMTSHERKPIPSIALTTDSSFITAWSNDTDFESIFSRQVQGLGNEGDVLVGISTSGNSKNVIAAINQAKYKGLKTVVFTGKFGGMINNKADVTINVPSDDTQRIQEGHIMTGQIICGLIEDDFLR</sequence>
<dbReference type="GO" id="GO:0097367">
    <property type="term" value="F:carbohydrate derivative binding"/>
    <property type="evidence" value="ECO:0007669"/>
    <property type="project" value="InterPro"/>
</dbReference>
<evidence type="ECO:0000313" key="2">
    <source>
        <dbReference type="EMBL" id="SVA72598.1"/>
    </source>
</evidence>
<dbReference type="Gene3D" id="3.40.50.10490">
    <property type="entry name" value="Glucose-6-phosphate isomerase like protein, domain 1"/>
    <property type="match status" value="1"/>
</dbReference>
<feature type="domain" description="SIS" evidence="1">
    <location>
        <begin position="20"/>
        <end position="176"/>
    </location>
</feature>
<dbReference type="CDD" id="cd05006">
    <property type="entry name" value="SIS_GmhA"/>
    <property type="match status" value="1"/>
</dbReference>
<dbReference type="PANTHER" id="PTHR30390:SF6">
    <property type="entry name" value="DNAA INITIATOR-ASSOCIATING PROTEIN DIAA"/>
    <property type="match status" value="1"/>
</dbReference>
<dbReference type="EMBL" id="UINC01017496">
    <property type="protein sequence ID" value="SVA72598.1"/>
    <property type="molecule type" value="Genomic_DNA"/>
</dbReference>
<protein>
    <recommendedName>
        <fullName evidence="1">SIS domain-containing protein</fullName>
    </recommendedName>
</protein>
<dbReference type="InterPro" id="IPR035461">
    <property type="entry name" value="GmhA/DiaA"/>
</dbReference>
<dbReference type="PANTHER" id="PTHR30390">
    <property type="entry name" value="SEDOHEPTULOSE 7-PHOSPHATE ISOMERASE / DNAA INITIATOR-ASSOCIATING FACTOR FOR REPLICATION INITIATION"/>
    <property type="match status" value="1"/>
</dbReference>
<dbReference type="PROSITE" id="PS51464">
    <property type="entry name" value="SIS"/>
    <property type="match status" value="1"/>
</dbReference>
<name>A0A381Y6B5_9ZZZZ</name>
<reference evidence="2" key="1">
    <citation type="submission" date="2018-05" db="EMBL/GenBank/DDBJ databases">
        <authorList>
            <person name="Lanie J.A."/>
            <person name="Ng W.-L."/>
            <person name="Kazmierczak K.M."/>
            <person name="Andrzejewski T.M."/>
            <person name="Davidsen T.M."/>
            <person name="Wayne K.J."/>
            <person name="Tettelin H."/>
            <person name="Glass J.I."/>
            <person name="Rusch D."/>
            <person name="Podicherti R."/>
            <person name="Tsui H.-C.T."/>
            <person name="Winkler M.E."/>
        </authorList>
    </citation>
    <scope>NUCLEOTIDE SEQUENCE</scope>
</reference>
<dbReference type="GO" id="GO:1901135">
    <property type="term" value="P:carbohydrate derivative metabolic process"/>
    <property type="evidence" value="ECO:0007669"/>
    <property type="project" value="InterPro"/>
</dbReference>
<dbReference type="InterPro" id="IPR001347">
    <property type="entry name" value="SIS_dom"/>
</dbReference>